<evidence type="ECO:0000313" key="2">
    <source>
        <dbReference type="Proteomes" id="UP000828941"/>
    </source>
</evidence>
<name>A0ACB9NM21_BAUVA</name>
<dbReference type="EMBL" id="CM039431">
    <property type="protein sequence ID" value="KAI4337113.1"/>
    <property type="molecule type" value="Genomic_DNA"/>
</dbReference>
<comment type="caution">
    <text evidence="1">The sequence shown here is derived from an EMBL/GenBank/DDBJ whole genome shotgun (WGS) entry which is preliminary data.</text>
</comment>
<accession>A0ACB9NM21</accession>
<sequence length="247" mass="27411">MRNDYIGAQADINVWNPAVDLPDDFSTAQIWLKNGDGPIFETVESGWTVNPKLYHDKATRFFVYWTGDSYKSTGCFDLTCSGFVQTSKQVVLGGTINPVSSPSGDQYHLTVGLFLDKNSSNWLLKVGPNNNATAVIGYWPGQLFKYLSHSARVVQWGGEVYSTQIRTYPHTATAMGSGYYASGLYGNACYMHYVRIMDDSPSFKYPEFATAWSDDPTCYSALNTIKGSGDEPVFYFGGPGRYLPYCP</sequence>
<evidence type="ECO:0000313" key="1">
    <source>
        <dbReference type="EMBL" id="KAI4337113.1"/>
    </source>
</evidence>
<proteinExistence type="predicted"/>
<dbReference type="Proteomes" id="UP000828941">
    <property type="component" value="Chromosome 6"/>
</dbReference>
<gene>
    <name evidence="1" type="ORF">L6164_015566</name>
</gene>
<organism evidence="1 2">
    <name type="scientific">Bauhinia variegata</name>
    <name type="common">Purple orchid tree</name>
    <name type="synonym">Phanera variegata</name>
    <dbReference type="NCBI Taxonomy" id="167791"/>
    <lineage>
        <taxon>Eukaryota</taxon>
        <taxon>Viridiplantae</taxon>
        <taxon>Streptophyta</taxon>
        <taxon>Embryophyta</taxon>
        <taxon>Tracheophyta</taxon>
        <taxon>Spermatophyta</taxon>
        <taxon>Magnoliopsida</taxon>
        <taxon>eudicotyledons</taxon>
        <taxon>Gunneridae</taxon>
        <taxon>Pentapetalae</taxon>
        <taxon>rosids</taxon>
        <taxon>fabids</taxon>
        <taxon>Fabales</taxon>
        <taxon>Fabaceae</taxon>
        <taxon>Cercidoideae</taxon>
        <taxon>Cercideae</taxon>
        <taxon>Bauhiniinae</taxon>
        <taxon>Bauhinia</taxon>
    </lineage>
</organism>
<reference evidence="1 2" key="1">
    <citation type="journal article" date="2022" name="DNA Res.">
        <title>Chromosomal-level genome assembly of the orchid tree Bauhinia variegata (Leguminosae; Cercidoideae) supports the allotetraploid origin hypothesis of Bauhinia.</title>
        <authorList>
            <person name="Zhong Y."/>
            <person name="Chen Y."/>
            <person name="Zheng D."/>
            <person name="Pang J."/>
            <person name="Liu Y."/>
            <person name="Luo S."/>
            <person name="Meng S."/>
            <person name="Qian L."/>
            <person name="Wei D."/>
            <person name="Dai S."/>
            <person name="Zhou R."/>
        </authorList>
    </citation>
    <scope>NUCLEOTIDE SEQUENCE [LARGE SCALE GENOMIC DNA]</scope>
    <source>
        <strain evidence="1">BV-YZ2020</strain>
    </source>
</reference>
<protein>
    <submittedName>
        <fullName evidence="1">Uncharacterized protein</fullName>
    </submittedName>
</protein>
<keyword evidence="2" id="KW-1185">Reference proteome</keyword>